<keyword evidence="3" id="KW-1185">Reference proteome</keyword>
<evidence type="ECO:0000313" key="3">
    <source>
        <dbReference type="Proteomes" id="UP000243547"/>
    </source>
</evidence>
<dbReference type="OrthoDB" id="2878022at2"/>
<organism evidence="2 3">
    <name type="scientific">Anaerobranca californiensis DSM 14826</name>
    <dbReference type="NCBI Taxonomy" id="1120989"/>
    <lineage>
        <taxon>Bacteria</taxon>
        <taxon>Bacillati</taxon>
        <taxon>Bacillota</taxon>
        <taxon>Clostridia</taxon>
        <taxon>Eubacteriales</taxon>
        <taxon>Proteinivoracaceae</taxon>
        <taxon>Anaerobranca</taxon>
    </lineage>
</organism>
<evidence type="ECO:0000313" key="2">
    <source>
        <dbReference type="EMBL" id="SHK19003.1"/>
    </source>
</evidence>
<name>A0A1M6QG18_9FIRM</name>
<dbReference type="Pfam" id="PF00882">
    <property type="entry name" value="Zn_dep_PLPC"/>
    <property type="match status" value="1"/>
</dbReference>
<dbReference type="EMBL" id="FRAI01000020">
    <property type="protein sequence ID" value="SHK19003.1"/>
    <property type="molecule type" value="Genomic_DNA"/>
</dbReference>
<gene>
    <name evidence="2" type="ORF">SAMN02745227_01743</name>
</gene>
<evidence type="ECO:0000259" key="1">
    <source>
        <dbReference type="Pfam" id="PF00882"/>
    </source>
</evidence>
<dbReference type="GO" id="GO:0016788">
    <property type="term" value="F:hydrolase activity, acting on ester bonds"/>
    <property type="evidence" value="ECO:0007669"/>
    <property type="project" value="InterPro"/>
</dbReference>
<accession>A0A1M6QG18</accession>
<dbReference type="AlphaFoldDB" id="A0A1M6QG18"/>
<dbReference type="InterPro" id="IPR008947">
    <property type="entry name" value="PLipase_C/P1_nuclease_dom_sf"/>
</dbReference>
<sequence>MIINTHMLIAKRVYGNLKSKLVFKLQKNNFIYGNIKPDLILPLSSRAHTLTDSLEFILEEANKLIYSQDIDLETFSTNLGVINHFLADFFCSPHYYKGNFPSFANHLMYEIALHNFFKKMDYDTPLTVENLKIQNLFNIDMKETIFLLENEYLEESPKLERDIIFALKATTLISYHIVKNSKFNITLPVGKVMAL</sequence>
<protein>
    <submittedName>
        <fullName evidence="2">Zinc dependent phospholipase C</fullName>
    </submittedName>
</protein>
<dbReference type="STRING" id="1120989.SAMN02745227_01743"/>
<feature type="domain" description="Phospholipase C/D" evidence="1">
    <location>
        <begin position="5"/>
        <end position="154"/>
    </location>
</feature>
<reference evidence="3" key="1">
    <citation type="submission" date="2016-11" db="EMBL/GenBank/DDBJ databases">
        <authorList>
            <person name="Varghese N."/>
            <person name="Submissions S."/>
        </authorList>
    </citation>
    <scope>NUCLEOTIDE SEQUENCE [LARGE SCALE GENOMIC DNA]</scope>
    <source>
        <strain evidence="3">DSM 14826</strain>
    </source>
</reference>
<dbReference type="Proteomes" id="UP000243547">
    <property type="component" value="Unassembled WGS sequence"/>
</dbReference>
<dbReference type="InterPro" id="IPR029002">
    <property type="entry name" value="PLPC/GPLD1"/>
</dbReference>
<dbReference type="RefSeq" id="WP_072907992.1">
    <property type="nucleotide sequence ID" value="NZ_FRAI01000020.1"/>
</dbReference>
<dbReference type="SUPFAM" id="SSF48537">
    <property type="entry name" value="Phospholipase C/P1 nuclease"/>
    <property type="match status" value="1"/>
</dbReference>
<proteinExistence type="predicted"/>